<dbReference type="RefSeq" id="WP_420905652.1">
    <property type="nucleotide sequence ID" value="NZ_BAAFGK010000004.1"/>
</dbReference>
<feature type="transmembrane region" description="Helical" evidence="4">
    <location>
        <begin position="124"/>
        <end position="147"/>
    </location>
</feature>
<dbReference type="InterPro" id="IPR036890">
    <property type="entry name" value="HATPase_C_sf"/>
</dbReference>
<dbReference type="InterPro" id="IPR003661">
    <property type="entry name" value="HisK_dim/P_dom"/>
</dbReference>
<dbReference type="CDD" id="cd00075">
    <property type="entry name" value="HATPase"/>
    <property type="match status" value="1"/>
</dbReference>
<evidence type="ECO:0000256" key="4">
    <source>
        <dbReference type="SAM" id="Phobius"/>
    </source>
</evidence>
<organism evidence="6 7">
    <name type="scientific">Candidatus Magnetaquiglobus chichijimensis</name>
    <dbReference type="NCBI Taxonomy" id="3141448"/>
    <lineage>
        <taxon>Bacteria</taxon>
        <taxon>Pseudomonadati</taxon>
        <taxon>Pseudomonadota</taxon>
        <taxon>Magnetococcia</taxon>
        <taxon>Magnetococcales</taxon>
        <taxon>Candidatus Magnetaquicoccaceae</taxon>
        <taxon>Candidatus Magnetaquiglobus</taxon>
    </lineage>
</organism>
<evidence type="ECO:0000256" key="1">
    <source>
        <dbReference type="ARBA" id="ARBA00000085"/>
    </source>
</evidence>
<feature type="transmembrane region" description="Helical" evidence="4">
    <location>
        <begin position="16"/>
        <end position="37"/>
    </location>
</feature>
<dbReference type="Pfam" id="PF02518">
    <property type="entry name" value="HATPase_c"/>
    <property type="match status" value="1"/>
</dbReference>
<dbReference type="PROSITE" id="PS50109">
    <property type="entry name" value="HIS_KIN"/>
    <property type="match status" value="1"/>
</dbReference>
<dbReference type="InterPro" id="IPR005467">
    <property type="entry name" value="His_kinase_dom"/>
</dbReference>
<dbReference type="Gene3D" id="3.30.565.10">
    <property type="entry name" value="Histidine kinase-like ATPase, C-terminal domain"/>
    <property type="match status" value="1"/>
</dbReference>
<reference evidence="6 7" key="1">
    <citation type="submission" date="2024-09" db="EMBL/GenBank/DDBJ databases">
        <title>Draft genome sequence of Candidatus Magnetaquicoccaceae bacterium FCR-1.</title>
        <authorList>
            <person name="Shimoshige H."/>
            <person name="Shimamura S."/>
            <person name="Taoka A."/>
            <person name="Kobayashi H."/>
            <person name="Maekawa T."/>
        </authorList>
    </citation>
    <scope>NUCLEOTIDE SEQUENCE [LARGE SCALE GENOMIC DNA]</scope>
    <source>
        <strain evidence="6 7">FCR-1</strain>
    </source>
</reference>
<dbReference type="EMBL" id="BAAFGK010000004">
    <property type="protein sequence ID" value="GAB0057970.1"/>
    <property type="molecule type" value="Genomic_DNA"/>
</dbReference>
<feature type="domain" description="Histidine kinase" evidence="5">
    <location>
        <begin position="264"/>
        <end position="470"/>
    </location>
</feature>
<evidence type="ECO:0000259" key="5">
    <source>
        <dbReference type="PROSITE" id="PS50109"/>
    </source>
</evidence>
<keyword evidence="7" id="KW-1185">Reference proteome</keyword>
<keyword evidence="3" id="KW-0597">Phosphoprotein</keyword>
<proteinExistence type="predicted"/>
<dbReference type="Pfam" id="PF00512">
    <property type="entry name" value="HisKA"/>
    <property type="match status" value="1"/>
</dbReference>
<keyword evidence="4" id="KW-1133">Transmembrane helix</keyword>
<feature type="transmembrane region" description="Helical" evidence="4">
    <location>
        <begin position="195"/>
        <end position="216"/>
    </location>
</feature>
<dbReference type="InterPro" id="IPR004358">
    <property type="entry name" value="Sig_transdc_His_kin-like_C"/>
</dbReference>
<feature type="transmembrane region" description="Helical" evidence="4">
    <location>
        <begin position="154"/>
        <end position="175"/>
    </location>
</feature>
<dbReference type="PANTHER" id="PTHR43547:SF2">
    <property type="entry name" value="HYBRID SIGNAL TRANSDUCTION HISTIDINE KINASE C"/>
    <property type="match status" value="1"/>
</dbReference>
<gene>
    <name evidence="6" type="primary">sasA_14</name>
    <name evidence="6" type="ORF">SIID45300_02305</name>
</gene>
<evidence type="ECO:0000313" key="7">
    <source>
        <dbReference type="Proteomes" id="UP001628193"/>
    </source>
</evidence>
<name>A0ABQ0CAS4_9PROT</name>
<dbReference type="SMART" id="SM00387">
    <property type="entry name" value="HATPase_c"/>
    <property type="match status" value="1"/>
</dbReference>
<dbReference type="PANTHER" id="PTHR43547">
    <property type="entry name" value="TWO-COMPONENT HISTIDINE KINASE"/>
    <property type="match status" value="1"/>
</dbReference>
<keyword evidence="4" id="KW-0812">Transmembrane</keyword>
<dbReference type="InterPro" id="IPR003594">
    <property type="entry name" value="HATPase_dom"/>
</dbReference>
<sequence length="477" mass="53127">MFTDEAGIASLDLPTAVAFLMAITALDGIIALTIWNAHRNIRGLATTASGFLAFGIAVYMLPVKSLLLVTVRNTLFNLSTAMAAEGMAQLLGRPGARWLPWSVALFSLIFWPLAQLYIPENHSAQIRTIVSSIISMLLLGWMTWLMLSDRQQTRLLRGVTLVCLAVMMITVGMRLHQAATEPFTEATFYSQQQAWFYFLLCLGSNFLFFCLLVMVGERLSRNLHERNLELREEVRLRGRLQEEVSVALAEHLELREERRRFLQVLGHEIGTPLAIIDRSAEMMQSVPETAAKRLDAIRSAVRRLSRLTGDLLDAERACLENLVMRELDAGEVTREAVEMLNLTDSVQMERVDSQPLRFSGDHDLIVMALVNVLNNAVKYTPDDQAISIVLTVDRQQVVIMILDRGIGFPEEERSRVGKRFYRGSNVEAIPGRGLGLHIVWLIMQRHAGVLRVANREGGGAVVTLSLPVVGGGRGGPT</sequence>
<dbReference type="PRINTS" id="PR00344">
    <property type="entry name" value="BCTRLSENSOR"/>
</dbReference>
<feature type="transmembrane region" description="Helical" evidence="4">
    <location>
        <begin position="44"/>
        <end position="62"/>
    </location>
</feature>
<dbReference type="SUPFAM" id="SSF55874">
    <property type="entry name" value="ATPase domain of HSP90 chaperone/DNA topoisomerase II/histidine kinase"/>
    <property type="match status" value="1"/>
</dbReference>
<keyword evidence="6" id="KW-0808">Transferase</keyword>
<comment type="caution">
    <text evidence="6">The sequence shown here is derived from an EMBL/GenBank/DDBJ whole genome shotgun (WGS) entry which is preliminary data.</text>
</comment>
<dbReference type="CDD" id="cd00082">
    <property type="entry name" value="HisKA"/>
    <property type="match status" value="1"/>
</dbReference>
<dbReference type="EC" id="2.7.13.3" evidence="2"/>
<keyword evidence="4" id="KW-0472">Membrane</keyword>
<dbReference type="GO" id="GO:0016740">
    <property type="term" value="F:transferase activity"/>
    <property type="evidence" value="ECO:0007669"/>
    <property type="project" value="UniProtKB-KW"/>
</dbReference>
<protein>
    <recommendedName>
        <fullName evidence="2">histidine kinase</fullName>
        <ecNumber evidence="2">2.7.13.3</ecNumber>
    </recommendedName>
</protein>
<accession>A0ABQ0CAS4</accession>
<comment type="catalytic activity">
    <reaction evidence="1">
        <text>ATP + protein L-histidine = ADP + protein N-phospho-L-histidine.</text>
        <dbReference type="EC" id="2.7.13.3"/>
    </reaction>
</comment>
<dbReference type="SUPFAM" id="SSF47384">
    <property type="entry name" value="Homodimeric domain of signal transducing histidine kinase"/>
    <property type="match status" value="1"/>
</dbReference>
<dbReference type="Proteomes" id="UP001628193">
    <property type="component" value="Unassembled WGS sequence"/>
</dbReference>
<evidence type="ECO:0000256" key="2">
    <source>
        <dbReference type="ARBA" id="ARBA00012438"/>
    </source>
</evidence>
<feature type="transmembrane region" description="Helical" evidence="4">
    <location>
        <begin position="98"/>
        <end position="118"/>
    </location>
</feature>
<dbReference type="SMART" id="SM00388">
    <property type="entry name" value="HisKA"/>
    <property type="match status" value="1"/>
</dbReference>
<evidence type="ECO:0000313" key="6">
    <source>
        <dbReference type="EMBL" id="GAB0057970.1"/>
    </source>
</evidence>
<dbReference type="Gene3D" id="1.10.287.130">
    <property type="match status" value="1"/>
</dbReference>
<dbReference type="InterPro" id="IPR036097">
    <property type="entry name" value="HisK_dim/P_sf"/>
</dbReference>
<evidence type="ECO:0000256" key="3">
    <source>
        <dbReference type="ARBA" id="ARBA00022553"/>
    </source>
</evidence>